<evidence type="ECO:0000259" key="1">
    <source>
        <dbReference type="Pfam" id="PF14779"/>
    </source>
</evidence>
<sequence>MERHEMWLDAFSDTQATIYTFPNCVATADLAGDGDYRLIIADIGTGTIPSKLKIYKGTGLQSEVTLQDVPTAVAPMFIDNDSPRLPVITVGTSEYIYVYKNLRPFFRAVLPPLQINSVERDIWGQYDSEETLFELLKNLRSQIGMSALTLKSQHLLTLPQHERHSFLEAHKGTPLVRKNIVTCLSTLRKSHNEDDALACLVIGTENCEIFVLHPETFTPIDEAKLTLTDVPVFLSTAGLFDIDYTLTCTTRSGQLLIGRRGWVSPLLSLSKPPVGVVCLDTSIIVALMDATINCYSDKGSRLWTISAVSPITCLHRVQLRQRNLELVAVGLHNGHVSLYTLSGECTDTISFNEPISALYFGQYGRECNSMVCVTQGGSLHVKILKRSADFTPELKEKGAGAMTKLQIPKKTKLFVDQTMRERENSIVMHRAFQRDAFRMKLATARTLVHVLNTKQSPIQESVKLSAEVLGLGPSFVVRIGVMNIGPKSGVGSTGISDLALFFHWNDKFYDVSPPIIHVPFLVPSVEVKFQAKVESINPNGLADVIRVIVLRKKQAQPILVAMINMPPSEVVF</sequence>
<proteinExistence type="predicted"/>
<gene>
    <name evidence="3" type="ORF">ODALV1_LOCUS16269</name>
</gene>
<dbReference type="SUPFAM" id="SSF50978">
    <property type="entry name" value="WD40 repeat-like"/>
    <property type="match status" value="1"/>
</dbReference>
<evidence type="ECO:0000259" key="2">
    <source>
        <dbReference type="Pfam" id="PF23304"/>
    </source>
</evidence>
<organism evidence="3 4">
    <name type="scientific">Orchesella dallaii</name>
    <dbReference type="NCBI Taxonomy" id="48710"/>
    <lineage>
        <taxon>Eukaryota</taxon>
        <taxon>Metazoa</taxon>
        <taxon>Ecdysozoa</taxon>
        <taxon>Arthropoda</taxon>
        <taxon>Hexapoda</taxon>
        <taxon>Collembola</taxon>
        <taxon>Entomobryomorpha</taxon>
        <taxon>Entomobryoidea</taxon>
        <taxon>Orchesellidae</taxon>
        <taxon>Orchesellinae</taxon>
        <taxon>Orchesella</taxon>
    </lineage>
</organism>
<dbReference type="Pfam" id="PF14779">
    <property type="entry name" value="BBS1"/>
    <property type="match status" value="1"/>
</dbReference>
<dbReference type="InterPro" id="IPR028784">
    <property type="entry name" value="BBS1"/>
</dbReference>
<evidence type="ECO:0000313" key="4">
    <source>
        <dbReference type="Proteomes" id="UP001642540"/>
    </source>
</evidence>
<evidence type="ECO:0008006" key="5">
    <source>
        <dbReference type="Google" id="ProtNLM"/>
    </source>
</evidence>
<accession>A0ABP1QX56</accession>
<comment type="caution">
    <text evidence="3">The sequence shown here is derived from an EMBL/GenBank/DDBJ whole genome shotgun (WGS) entry which is preliminary data.</text>
</comment>
<dbReference type="PANTHER" id="PTHR20870">
    <property type="entry name" value="BARDET-BIEDL SYNDROME 1 PROTEIN"/>
    <property type="match status" value="1"/>
</dbReference>
<dbReference type="EMBL" id="CAXLJM020000049">
    <property type="protein sequence ID" value="CAL8114004.1"/>
    <property type="molecule type" value="Genomic_DNA"/>
</dbReference>
<dbReference type="PANTHER" id="PTHR20870:SF0">
    <property type="entry name" value="BARDET-BIEDL SYNDROME 1 PROTEIN"/>
    <property type="match status" value="1"/>
</dbReference>
<evidence type="ECO:0000313" key="3">
    <source>
        <dbReference type="EMBL" id="CAL8114004.1"/>
    </source>
</evidence>
<feature type="domain" description="Bardet-Biedl syndrome 1 N-terminal" evidence="1">
    <location>
        <begin position="7"/>
        <end position="255"/>
    </location>
</feature>
<name>A0ABP1QX56_9HEXA</name>
<keyword evidence="4" id="KW-1185">Reference proteome</keyword>
<dbReference type="Pfam" id="PF23304">
    <property type="entry name" value="GAE_BBS1"/>
    <property type="match status" value="1"/>
</dbReference>
<dbReference type="Proteomes" id="UP001642540">
    <property type="component" value="Unassembled WGS sequence"/>
</dbReference>
<feature type="domain" description="Bardet-Biedl syndrome 1 protein GAE" evidence="2">
    <location>
        <begin position="462"/>
        <end position="569"/>
    </location>
</feature>
<dbReference type="InterPro" id="IPR056419">
    <property type="entry name" value="GAE_BBS1"/>
</dbReference>
<protein>
    <recommendedName>
        <fullName evidence="5">Bardet-Biedl syndrome 1 protein</fullName>
    </recommendedName>
</protein>
<dbReference type="InterPro" id="IPR036322">
    <property type="entry name" value="WD40_repeat_dom_sf"/>
</dbReference>
<reference evidence="3 4" key="1">
    <citation type="submission" date="2024-08" db="EMBL/GenBank/DDBJ databases">
        <authorList>
            <person name="Cucini C."/>
            <person name="Frati F."/>
        </authorList>
    </citation>
    <scope>NUCLEOTIDE SEQUENCE [LARGE SCALE GENOMIC DNA]</scope>
</reference>
<dbReference type="InterPro" id="IPR032728">
    <property type="entry name" value="BBS1_N"/>
</dbReference>